<keyword evidence="3" id="KW-1185">Reference proteome</keyword>
<dbReference type="PROSITE" id="PS50911">
    <property type="entry name" value="CHAP"/>
    <property type="match status" value="1"/>
</dbReference>
<dbReference type="Pfam" id="PF26607">
    <property type="entry name" value="DUF8189"/>
    <property type="match status" value="1"/>
</dbReference>
<dbReference type="SUPFAM" id="SSF89372">
    <property type="entry name" value="Fucose-specific lectin"/>
    <property type="match status" value="2"/>
</dbReference>
<comment type="caution">
    <text evidence="2">The sequence shown here is derived from an EMBL/GenBank/DDBJ whole genome shotgun (WGS) entry which is preliminary data.</text>
</comment>
<dbReference type="Proteomes" id="UP001290101">
    <property type="component" value="Unassembled WGS sequence"/>
</dbReference>
<feature type="domain" description="Peptidase C51" evidence="1">
    <location>
        <begin position="73"/>
        <end position="201"/>
    </location>
</feature>
<dbReference type="Gene3D" id="3.90.1720.10">
    <property type="entry name" value="endopeptidase domain like (from Nostoc punctiforme)"/>
    <property type="match status" value="1"/>
</dbReference>
<dbReference type="EMBL" id="JAXOTQ010000009">
    <property type="protein sequence ID" value="MDZ5489616.1"/>
    <property type="molecule type" value="Genomic_DNA"/>
</dbReference>
<gene>
    <name evidence="2" type="ORF">U2F25_09080</name>
</gene>
<dbReference type="InterPro" id="IPR038765">
    <property type="entry name" value="Papain-like_cys_pep_sf"/>
</dbReference>
<dbReference type="InterPro" id="IPR007921">
    <property type="entry name" value="CHAP_dom"/>
</dbReference>
<reference evidence="2 3" key="1">
    <citation type="submission" date="2023-12" db="EMBL/GenBank/DDBJ databases">
        <title>Micromonospora sp. nov., isolated from Atacama Desert.</title>
        <authorList>
            <person name="Carro L."/>
            <person name="Golinska P."/>
            <person name="Klenk H.-P."/>
            <person name="Goodfellow M."/>
        </authorList>
    </citation>
    <scope>NUCLEOTIDE SEQUENCE [LARGE SCALE GENOMIC DNA]</scope>
    <source>
        <strain evidence="2 3">4G53</strain>
    </source>
</reference>
<protein>
    <submittedName>
        <fullName evidence="2">CHAP domain-containing protein</fullName>
    </submittedName>
</protein>
<dbReference type="InterPro" id="IPR006311">
    <property type="entry name" value="TAT_signal"/>
</dbReference>
<evidence type="ECO:0000313" key="2">
    <source>
        <dbReference type="EMBL" id="MDZ5489616.1"/>
    </source>
</evidence>
<sequence length="563" mass="57458">MSDVSTPRTGRRIVLGALGAAAVFTAPLALIPDASASTLRDSVVSIANRELNDNTRNYEYRGSDNCTYYSGVMTNWPTCNSSGWRGGTSNGDGTYAWCANFAKYVWKQAGVTDLSGLTTYARSFRSYGQDNGTYRTRGSGYTPQAGDAIVFDWEQDGTIDHVGIVTSSSGGRVYTVEGNSGDRVSAHNYATTDVDIVGYSSPVGADTVEDTGGINSATGDLGLIRTGDGILAQYRLGTDGWIYGSNQSSVGSAFSSWVRIGDRGSFVGSPTATVAGNETIVVYGRGTDNKIYGVGQPSPGAAFGNWGMIGTGQPTFSSDPTVVMTPDGILAVYATGSDGYVWGTSQVGPGAAFGAWTKIGTAGAGVASKPHAVIAPNDTIVIYATTTAGTVSGVDQPSPGAAMGSWGSVGTGQPTDGFKTAPSAVVTPRNLIAVYATGNDGYVWGASQSTPGGAIGAWSRIGTSGAGVASRPQPLIADNGTIAIYARNTAGGMSGVSQQSVGGAFGNWMAIGANQPTFVGDPSAIVSATGTIAVYDKASDNWIWGTSQGSAGGAFSNWMHIGG</sequence>
<proteinExistence type="predicted"/>
<organism evidence="2 3">
    <name type="scientific">Micromonospora sicca</name>
    <dbReference type="NCBI Taxonomy" id="2202420"/>
    <lineage>
        <taxon>Bacteria</taxon>
        <taxon>Bacillati</taxon>
        <taxon>Actinomycetota</taxon>
        <taxon>Actinomycetes</taxon>
        <taxon>Micromonosporales</taxon>
        <taxon>Micromonosporaceae</taxon>
        <taxon>Micromonospora</taxon>
    </lineage>
</organism>
<evidence type="ECO:0000259" key="1">
    <source>
        <dbReference type="PROSITE" id="PS50911"/>
    </source>
</evidence>
<dbReference type="Pfam" id="PF05257">
    <property type="entry name" value="CHAP"/>
    <property type="match status" value="1"/>
</dbReference>
<dbReference type="RefSeq" id="WP_322439935.1">
    <property type="nucleotide sequence ID" value="NZ_JAXOTQ010000009.1"/>
</dbReference>
<dbReference type="SUPFAM" id="SSF54001">
    <property type="entry name" value="Cysteine proteinases"/>
    <property type="match status" value="1"/>
</dbReference>
<accession>A0ABU5JAL3</accession>
<evidence type="ECO:0000313" key="3">
    <source>
        <dbReference type="Proteomes" id="UP001290101"/>
    </source>
</evidence>
<name>A0ABU5JAL3_9ACTN</name>
<dbReference type="InterPro" id="IPR058502">
    <property type="entry name" value="PLL-like_beta-prop"/>
</dbReference>
<dbReference type="PROSITE" id="PS51318">
    <property type="entry name" value="TAT"/>
    <property type="match status" value="1"/>
</dbReference>